<comment type="caution">
    <text evidence="1">The sequence shown here is derived from an EMBL/GenBank/DDBJ whole genome shotgun (WGS) entry which is preliminary data.</text>
</comment>
<dbReference type="RefSeq" id="WP_119949576.1">
    <property type="nucleotide sequence ID" value="NZ_QZEZ01000002.1"/>
</dbReference>
<accession>A0A3A3YYP5</accession>
<dbReference type="OrthoDB" id="4409815at2"/>
<dbReference type="Proteomes" id="UP000265614">
    <property type="component" value="Unassembled WGS sequence"/>
</dbReference>
<evidence type="ECO:0000313" key="2">
    <source>
        <dbReference type="Proteomes" id="UP000265614"/>
    </source>
</evidence>
<gene>
    <name evidence="1" type="ORF">D5H78_06255</name>
</gene>
<reference evidence="1 2" key="1">
    <citation type="submission" date="2018-09" db="EMBL/GenBank/DDBJ databases">
        <title>YIM 75000 draft genome.</title>
        <authorList>
            <person name="Tang S."/>
            <person name="Feng Y."/>
        </authorList>
    </citation>
    <scope>NUCLEOTIDE SEQUENCE [LARGE SCALE GENOMIC DNA]</scope>
    <source>
        <strain evidence="1 2">YIM 75000</strain>
    </source>
</reference>
<protein>
    <submittedName>
        <fullName evidence="1">Uncharacterized protein</fullName>
    </submittedName>
</protein>
<organism evidence="1 2">
    <name type="scientific">Vallicoccus soli</name>
    <dbReference type="NCBI Taxonomy" id="2339232"/>
    <lineage>
        <taxon>Bacteria</taxon>
        <taxon>Bacillati</taxon>
        <taxon>Actinomycetota</taxon>
        <taxon>Actinomycetes</taxon>
        <taxon>Motilibacterales</taxon>
        <taxon>Vallicoccaceae</taxon>
        <taxon>Vallicoccus</taxon>
    </lineage>
</organism>
<keyword evidence="2" id="KW-1185">Reference proteome</keyword>
<proteinExistence type="predicted"/>
<evidence type="ECO:0000313" key="1">
    <source>
        <dbReference type="EMBL" id="RJK96860.1"/>
    </source>
</evidence>
<dbReference type="AlphaFoldDB" id="A0A3A3YYP5"/>
<name>A0A3A3YYP5_9ACTN</name>
<sequence>MGTRRTPEVEAWLAEHAGELVGPVRLMVDHGVDWPVWTDAGALPAGEPPVSPGLHAELVAWCELFARGNARPEEGWAGADVRRAFVRQGRGLQRRLSAELDLDVQLRV</sequence>
<dbReference type="EMBL" id="QZEZ01000002">
    <property type="protein sequence ID" value="RJK96860.1"/>
    <property type="molecule type" value="Genomic_DNA"/>
</dbReference>